<dbReference type="InterPro" id="IPR040273">
    <property type="entry name" value="PIP1"/>
</dbReference>
<reference evidence="2 3" key="1">
    <citation type="journal article" date="2022" name="Nat. Plants">
        <title>Genomes of leafy and leafless Platanthera orchids illuminate the evolution of mycoheterotrophy.</title>
        <authorList>
            <person name="Li M.H."/>
            <person name="Liu K.W."/>
            <person name="Li Z."/>
            <person name="Lu H.C."/>
            <person name="Ye Q.L."/>
            <person name="Zhang D."/>
            <person name="Wang J.Y."/>
            <person name="Li Y.F."/>
            <person name="Zhong Z.M."/>
            <person name="Liu X."/>
            <person name="Yu X."/>
            <person name="Liu D.K."/>
            <person name="Tu X.D."/>
            <person name="Liu B."/>
            <person name="Hao Y."/>
            <person name="Liao X.Y."/>
            <person name="Jiang Y.T."/>
            <person name="Sun W.H."/>
            <person name="Chen J."/>
            <person name="Chen Y.Q."/>
            <person name="Ai Y."/>
            <person name="Zhai J.W."/>
            <person name="Wu S.S."/>
            <person name="Zhou Z."/>
            <person name="Hsiao Y.Y."/>
            <person name="Wu W.L."/>
            <person name="Chen Y.Y."/>
            <person name="Lin Y.F."/>
            <person name="Hsu J.L."/>
            <person name="Li C.Y."/>
            <person name="Wang Z.W."/>
            <person name="Zhao X."/>
            <person name="Zhong W.Y."/>
            <person name="Ma X.K."/>
            <person name="Ma L."/>
            <person name="Huang J."/>
            <person name="Chen G.Z."/>
            <person name="Huang M.Z."/>
            <person name="Huang L."/>
            <person name="Peng D.H."/>
            <person name="Luo Y.B."/>
            <person name="Zou S.Q."/>
            <person name="Chen S.P."/>
            <person name="Lan S."/>
            <person name="Tsai W.C."/>
            <person name="Van de Peer Y."/>
            <person name="Liu Z.J."/>
        </authorList>
    </citation>
    <scope>NUCLEOTIDE SEQUENCE [LARGE SCALE GENOMIC DNA]</scope>
    <source>
        <strain evidence="2">Lor288</strain>
    </source>
</reference>
<organism evidence="2 3">
    <name type="scientific">Platanthera guangdongensis</name>
    <dbReference type="NCBI Taxonomy" id="2320717"/>
    <lineage>
        <taxon>Eukaryota</taxon>
        <taxon>Viridiplantae</taxon>
        <taxon>Streptophyta</taxon>
        <taxon>Embryophyta</taxon>
        <taxon>Tracheophyta</taxon>
        <taxon>Spermatophyta</taxon>
        <taxon>Magnoliopsida</taxon>
        <taxon>Liliopsida</taxon>
        <taxon>Asparagales</taxon>
        <taxon>Orchidaceae</taxon>
        <taxon>Orchidoideae</taxon>
        <taxon>Orchideae</taxon>
        <taxon>Orchidinae</taxon>
        <taxon>Platanthera</taxon>
    </lineage>
</organism>
<keyword evidence="1" id="KW-1133">Transmembrane helix</keyword>
<keyword evidence="3" id="KW-1185">Reference proteome</keyword>
<comment type="caution">
    <text evidence="2">The sequence shown here is derived from an EMBL/GenBank/DDBJ whole genome shotgun (WGS) entry which is preliminary data.</text>
</comment>
<evidence type="ECO:0000313" key="2">
    <source>
        <dbReference type="EMBL" id="KAK8939983.1"/>
    </source>
</evidence>
<gene>
    <name evidence="2" type="ORF">KSP40_PGU018932</name>
</gene>
<dbReference type="PANTHER" id="PTHR37245">
    <property type="entry name" value="PAMP-INDUCED SECRETED PEPTIDE 1"/>
    <property type="match status" value="1"/>
</dbReference>
<dbReference type="EMBL" id="JBBWWR010000020">
    <property type="protein sequence ID" value="KAK8939983.1"/>
    <property type="molecule type" value="Genomic_DNA"/>
</dbReference>
<sequence length="99" mass="10457">MVGRRVEGEQSPEIEVGGGLLLAKESSVNERGRRVLAVIAVLFLLAATAQNVAAVKPMPSFDAVRVNGEIGEVYKKVAEGMSIWMARLPSGPSDRGAGH</sequence>
<dbReference type="PANTHER" id="PTHR37245:SF4">
    <property type="entry name" value="PAMP-INDUCED SECRETED PEPTIDE 1"/>
    <property type="match status" value="1"/>
</dbReference>
<proteinExistence type="predicted"/>
<dbReference type="Proteomes" id="UP001412067">
    <property type="component" value="Unassembled WGS sequence"/>
</dbReference>
<feature type="transmembrane region" description="Helical" evidence="1">
    <location>
        <begin position="35"/>
        <end position="55"/>
    </location>
</feature>
<keyword evidence="1" id="KW-0472">Membrane</keyword>
<name>A0ABR2LGR0_9ASPA</name>
<accession>A0ABR2LGR0</accession>
<keyword evidence="1" id="KW-0812">Transmembrane</keyword>
<evidence type="ECO:0000256" key="1">
    <source>
        <dbReference type="SAM" id="Phobius"/>
    </source>
</evidence>
<protein>
    <submittedName>
        <fullName evidence="2">Uncharacterized protein</fullName>
    </submittedName>
</protein>
<evidence type="ECO:0000313" key="3">
    <source>
        <dbReference type="Proteomes" id="UP001412067"/>
    </source>
</evidence>